<evidence type="ECO:0000313" key="2">
    <source>
        <dbReference type="Proteomes" id="UP000587991"/>
    </source>
</evidence>
<name>A0A847S808_9NEIS</name>
<organism evidence="1 2">
    <name type="scientific">Leeia aquatica</name>
    <dbReference type="NCBI Taxonomy" id="2725557"/>
    <lineage>
        <taxon>Bacteria</taxon>
        <taxon>Pseudomonadati</taxon>
        <taxon>Pseudomonadota</taxon>
        <taxon>Betaproteobacteria</taxon>
        <taxon>Neisseriales</taxon>
        <taxon>Leeiaceae</taxon>
        <taxon>Leeia</taxon>
    </lineage>
</organism>
<gene>
    <name evidence="1" type="ORF">HF682_01145</name>
</gene>
<dbReference type="EMBL" id="JABAIM010000001">
    <property type="protein sequence ID" value="NLR73766.1"/>
    <property type="molecule type" value="Genomic_DNA"/>
</dbReference>
<comment type="caution">
    <text evidence="1">The sequence shown here is derived from an EMBL/GenBank/DDBJ whole genome shotgun (WGS) entry which is preliminary data.</text>
</comment>
<reference evidence="1 2" key="1">
    <citation type="submission" date="2020-04" db="EMBL/GenBank/DDBJ databases">
        <title>Draft genome of Leeia sp. IMCC25680.</title>
        <authorList>
            <person name="Song J."/>
            <person name="Cho J.-C."/>
        </authorList>
    </citation>
    <scope>NUCLEOTIDE SEQUENCE [LARGE SCALE GENOMIC DNA]</scope>
    <source>
        <strain evidence="1 2">IMCC25680</strain>
    </source>
</reference>
<evidence type="ECO:0000313" key="1">
    <source>
        <dbReference type="EMBL" id="NLR73766.1"/>
    </source>
</evidence>
<dbReference type="Proteomes" id="UP000587991">
    <property type="component" value="Unassembled WGS sequence"/>
</dbReference>
<keyword evidence="2" id="KW-1185">Reference proteome</keyword>
<protein>
    <submittedName>
        <fullName evidence="1">Uncharacterized protein</fullName>
    </submittedName>
</protein>
<sequence length="110" mass="12272">MGRGRGDACGSTICRTLGAGEELEQQARQAVFQLFVQAPGYRLLMSETASQILDTIVDELAAMHLQAVSDGDSEAQDQMMEQVAAILVRHAAAFRKAAWQDLHRARWWRR</sequence>
<proteinExistence type="predicted"/>
<accession>A0A847S808</accession>
<dbReference type="AlphaFoldDB" id="A0A847S808"/>
<dbReference type="RefSeq" id="WP_168875424.1">
    <property type="nucleotide sequence ID" value="NZ_JABAIM010000001.1"/>
</dbReference>